<sequence length="618" mass="67744">MLHNTPSKQDRFERHLSRQRGAGVRNLAASFGFSFDVVSAPATHDAPLEEPPRKRCKIDSGLRKTKLSSLADIVTLAPVPDSEEILQLSESTGICADSGETSSVNAKSSILPREQPAKQRRKKKATSSAPRIREQSIEADVQVTSLSRPKRRAAEYAAARVMADLIEEELPIDKKRRDEMPEKTARKRQKRTATQDKISKSRGAADASVEVDETSAAALSACVRDVEVKDTEPQKRALKTFGEKNEGPPHVISATAASEELAPARIPLAETDINNAMLHAVLDEKSTKSPQAPTVTHKSKSQSPLKPTIREAAPKRKRGRPRLSIHHDQNNATKSHSRQEEEVVELSLLSDDRLQPHKFVSKRATSSAEVGENVKQEKPLKKRKAAEAIAPKIVNEDLRMREFKSESRQVKTAITADVSSEKRQYDALLETSERSPVMAQSCNKPPSIPVSNAIMPTPSVPPSQPQPAKKKRGRPKKIVASTPIPVEEIQPPPPPTANTKSQARADNENPTNQSKARKETTAAHVPAGMLPASRNCPRADENVDWLFASDPIRTKTSNTARPRTTTTAGQSKTRKIGTRENLPEMDLEELLSGITSLANANSSLQSHLRLAGKSRMKG</sequence>
<dbReference type="AlphaFoldDB" id="A0A6J3M9A1"/>
<protein>
    <submittedName>
        <fullName evidence="3">Uncharacterized protein</fullName>
    </submittedName>
</protein>
<dbReference type="GO" id="GO:0003677">
    <property type="term" value="F:DNA binding"/>
    <property type="evidence" value="ECO:0007669"/>
    <property type="project" value="InterPro"/>
</dbReference>
<dbReference type="Proteomes" id="UP000504637">
    <property type="component" value="Unplaced"/>
</dbReference>
<feature type="compositionally biased region" description="Polar residues" evidence="1">
    <location>
        <begin position="497"/>
        <end position="514"/>
    </location>
</feature>
<keyword evidence="2" id="KW-1185">Reference proteome</keyword>
<proteinExistence type="predicted"/>
<evidence type="ECO:0000256" key="1">
    <source>
        <dbReference type="SAM" id="MobiDB-lite"/>
    </source>
</evidence>
<feature type="region of interest" description="Disordered" evidence="1">
    <location>
        <begin position="361"/>
        <end position="383"/>
    </location>
</feature>
<dbReference type="InterPro" id="IPR017956">
    <property type="entry name" value="AT_hook_DNA-bd_motif"/>
</dbReference>
<name>A0A6J3M9A1_9PEZI</name>
<gene>
    <name evidence="3" type="ORF">K489DRAFT_430388</name>
</gene>
<reference evidence="3" key="1">
    <citation type="submission" date="2020-01" db="EMBL/GenBank/DDBJ databases">
        <authorList>
            <consortium name="DOE Joint Genome Institute"/>
            <person name="Haridas S."/>
            <person name="Albert R."/>
            <person name="Binder M."/>
            <person name="Bloem J."/>
            <person name="Labutti K."/>
            <person name="Salamov A."/>
            <person name="Andreopoulos B."/>
            <person name="Baker S.E."/>
            <person name="Barry K."/>
            <person name="Bills G."/>
            <person name="Bluhm B.H."/>
            <person name="Cannon C."/>
            <person name="Castanera R."/>
            <person name="Culley D.E."/>
            <person name="Daum C."/>
            <person name="Ezra D."/>
            <person name="Gonzalez J.B."/>
            <person name="Henrissat B."/>
            <person name="Kuo A."/>
            <person name="Liang C."/>
            <person name="Lipzen A."/>
            <person name="Lutzoni F."/>
            <person name="Magnuson J."/>
            <person name="Mondo S."/>
            <person name="Nolan M."/>
            <person name="Ohm R."/>
            <person name="Pangilinan J."/>
            <person name="Park H.-J."/>
            <person name="Ramirez L."/>
            <person name="Alfaro M."/>
            <person name="Sun H."/>
            <person name="Tritt A."/>
            <person name="Yoshinaga Y."/>
            <person name="Zwiers L.-H."/>
            <person name="Turgeon B.G."/>
            <person name="Goodwin S.B."/>
            <person name="Spatafora J.W."/>
            <person name="Crous P.W."/>
            <person name="Grigoriev I.V."/>
        </authorList>
    </citation>
    <scope>NUCLEOTIDE SEQUENCE</scope>
    <source>
        <strain evidence="3">CBS 342.82</strain>
    </source>
</reference>
<feature type="region of interest" description="Disordered" evidence="1">
    <location>
        <begin position="432"/>
        <end position="523"/>
    </location>
</feature>
<reference evidence="3" key="3">
    <citation type="submission" date="2025-08" db="UniProtKB">
        <authorList>
            <consortium name="RefSeq"/>
        </authorList>
    </citation>
    <scope>IDENTIFICATION</scope>
    <source>
        <strain evidence="3">CBS 342.82</strain>
    </source>
</reference>
<feature type="compositionally biased region" description="Basic and acidic residues" evidence="1">
    <location>
        <begin position="173"/>
        <end position="184"/>
    </location>
</feature>
<feature type="compositionally biased region" description="Polar residues" evidence="1">
    <location>
        <begin position="99"/>
        <end position="108"/>
    </location>
</feature>
<feature type="compositionally biased region" description="Basic residues" evidence="1">
    <location>
        <begin position="468"/>
        <end position="477"/>
    </location>
</feature>
<feature type="region of interest" description="Disordered" evidence="1">
    <location>
        <begin position="173"/>
        <end position="207"/>
    </location>
</feature>
<dbReference type="RefSeq" id="XP_033461474.1">
    <property type="nucleotide sequence ID" value="XM_033608412.1"/>
</dbReference>
<dbReference type="GeneID" id="54366212"/>
<feature type="region of interest" description="Disordered" evidence="1">
    <location>
        <begin position="96"/>
        <end position="136"/>
    </location>
</feature>
<evidence type="ECO:0000313" key="3">
    <source>
        <dbReference type="RefSeq" id="XP_033461474.1"/>
    </source>
</evidence>
<feature type="compositionally biased region" description="Polar residues" evidence="1">
    <location>
        <begin position="288"/>
        <end position="305"/>
    </location>
</feature>
<dbReference type="OrthoDB" id="3917769at2759"/>
<evidence type="ECO:0000313" key="2">
    <source>
        <dbReference type="Proteomes" id="UP000504637"/>
    </source>
</evidence>
<dbReference type="SMART" id="SM00384">
    <property type="entry name" value="AT_hook"/>
    <property type="match status" value="2"/>
</dbReference>
<feature type="compositionally biased region" description="Low complexity" evidence="1">
    <location>
        <begin position="554"/>
        <end position="568"/>
    </location>
</feature>
<feature type="region of interest" description="Disordered" evidence="1">
    <location>
        <begin position="285"/>
        <end position="349"/>
    </location>
</feature>
<feature type="region of interest" description="Disordered" evidence="1">
    <location>
        <begin position="554"/>
        <end position="574"/>
    </location>
</feature>
<organism evidence="3">
    <name type="scientific">Dissoconium aciculare CBS 342.82</name>
    <dbReference type="NCBI Taxonomy" id="1314786"/>
    <lineage>
        <taxon>Eukaryota</taxon>
        <taxon>Fungi</taxon>
        <taxon>Dikarya</taxon>
        <taxon>Ascomycota</taxon>
        <taxon>Pezizomycotina</taxon>
        <taxon>Dothideomycetes</taxon>
        <taxon>Dothideomycetidae</taxon>
        <taxon>Mycosphaerellales</taxon>
        <taxon>Dissoconiaceae</taxon>
        <taxon>Dissoconium</taxon>
    </lineage>
</organism>
<reference evidence="3" key="2">
    <citation type="submission" date="2020-04" db="EMBL/GenBank/DDBJ databases">
        <authorList>
            <consortium name="NCBI Genome Project"/>
        </authorList>
    </citation>
    <scope>NUCLEOTIDE SEQUENCE</scope>
    <source>
        <strain evidence="3">CBS 342.82</strain>
    </source>
</reference>
<accession>A0A6J3M9A1</accession>
<feature type="compositionally biased region" description="Basic residues" evidence="1">
    <location>
        <begin position="315"/>
        <end position="324"/>
    </location>
</feature>